<keyword evidence="3" id="KW-1185">Reference proteome</keyword>
<organism evidence="2 3">
    <name type="scientific">Microthyrium microscopicum</name>
    <dbReference type="NCBI Taxonomy" id="703497"/>
    <lineage>
        <taxon>Eukaryota</taxon>
        <taxon>Fungi</taxon>
        <taxon>Dikarya</taxon>
        <taxon>Ascomycota</taxon>
        <taxon>Pezizomycotina</taxon>
        <taxon>Dothideomycetes</taxon>
        <taxon>Dothideomycetes incertae sedis</taxon>
        <taxon>Microthyriales</taxon>
        <taxon>Microthyriaceae</taxon>
        <taxon>Microthyrium</taxon>
    </lineage>
</organism>
<evidence type="ECO:0000256" key="1">
    <source>
        <dbReference type="SAM" id="MobiDB-lite"/>
    </source>
</evidence>
<feature type="region of interest" description="Disordered" evidence="1">
    <location>
        <begin position="564"/>
        <end position="591"/>
    </location>
</feature>
<gene>
    <name evidence="2" type="ORF">BT63DRAFT_92215</name>
</gene>
<protein>
    <recommendedName>
        <fullName evidence="4">F-box domain-containing protein</fullName>
    </recommendedName>
</protein>
<feature type="compositionally biased region" description="Acidic residues" evidence="1">
    <location>
        <begin position="715"/>
        <end position="732"/>
    </location>
</feature>
<feature type="compositionally biased region" description="Acidic residues" evidence="1">
    <location>
        <begin position="688"/>
        <end position="702"/>
    </location>
</feature>
<accession>A0A6A6TZ14</accession>
<dbReference type="OrthoDB" id="3785457at2759"/>
<sequence length="748" mass="84866">MLLTDLPVDTIRDIIDALPTRQDIKNFSEVSKSLYSCAIPVLYKSIVVCIPNEYFIDHPRVPRPPKGTDCYDPPEAPNLSNSVSSSRRPFHYTEALEFRANFHTRLSRRCVHEIESQGLEDKFPESPGSKVSFESDSQIQHLRTHEFTVVSKRILYLLRQLKDDSLKSFSWNYGICVSKEILGQSGYLGSKQSRIESLRLITDTNCEWHERFGKDERLDLTNFTKLKRLSWLAISTRHDFESLRDGLRVCANNLTELELDGIAYLNVAMELDDWDGRYDAGPDDHDEDSDIDDEGRQTPDEIHALGGLDSANVFAEKILELRPKGTHAMFSSLRVLSLGAITLGKSFSKELAYALNASQLHSLKLRFCPGWEHLLPAICEIVPEDALRLKSFELQSAFEAQPPPRGEKAKGLAAIEKFLQHFQGLEELCMSTLPPLAGKWLWSAASHHKDTLKRFVNHVITIGPFNEAFDDRHMAILPADFSQLGSTPEYTSLAPAKLEFIGLSCLPVLFKRLLAPMAPNSKLKVIHVRQSGKDRAHFPSYAEENPEPFMINALHQEDHLLEARFSEPEPSDPVPKPNTKGKKKNEMPDLDDLPPLNKAFHNFASWAFRHSGFPSLEAILYGDLSYNERYEGNFVLTRREVEECAKGGPPFRKMKDVAKDDHVRHLIEKYSTAINACPTDLLLKDEEEDGNDFADDDDDDDMGFVNDDLDRYGFDDGDSYEGNDDDDDDDEDDLEWMRAAVRRQGLAF</sequence>
<proteinExistence type="predicted"/>
<reference evidence="2" key="1">
    <citation type="journal article" date="2020" name="Stud. Mycol.">
        <title>101 Dothideomycetes genomes: a test case for predicting lifestyles and emergence of pathogens.</title>
        <authorList>
            <person name="Haridas S."/>
            <person name="Albert R."/>
            <person name="Binder M."/>
            <person name="Bloem J."/>
            <person name="Labutti K."/>
            <person name="Salamov A."/>
            <person name="Andreopoulos B."/>
            <person name="Baker S."/>
            <person name="Barry K."/>
            <person name="Bills G."/>
            <person name="Bluhm B."/>
            <person name="Cannon C."/>
            <person name="Castanera R."/>
            <person name="Culley D."/>
            <person name="Daum C."/>
            <person name="Ezra D."/>
            <person name="Gonzalez J."/>
            <person name="Henrissat B."/>
            <person name="Kuo A."/>
            <person name="Liang C."/>
            <person name="Lipzen A."/>
            <person name="Lutzoni F."/>
            <person name="Magnuson J."/>
            <person name="Mondo S."/>
            <person name="Nolan M."/>
            <person name="Ohm R."/>
            <person name="Pangilinan J."/>
            <person name="Park H.-J."/>
            <person name="Ramirez L."/>
            <person name="Alfaro M."/>
            <person name="Sun H."/>
            <person name="Tritt A."/>
            <person name="Yoshinaga Y."/>
            <person name="Zwiers L.-H."/>
            <person name="Turgeon B."/>
            <person name="Goodwin S."/>
            <person name="Spatafora J."/>
            <person name="Crous P."/>
            <person name="Grigoriev I."/>
        </authorList>
    </citation>
    <scope>NUCLEOTIDE SEQUENCE</scope>
    <source>
        <strain evidence="2">CBS 115976</strain>
    </source>
</reference>
<dbReference type="AlphaFoldDB" id="A0A6A6TZ14"/>
<evidence type="ECO:0000313" key="3">
    <source>
        <dbReference type="Proteomes" id="UP000799302"/>
    </source>
</evidence>
<feature type="compositionally biased region" description="Acidic residues" evidence="1">
    <location>
        <begin position="284"/>
        <end position="293"/>
    </location>
</feature>
<dbReference type="EMBL" id="MU004242">
    <property type="protein sequence ID" value="KAF2664561.1"/>
    <property type="molecule type" value="Genomic_DNA"/>
</dbReference>
<dbReference type="Proteomes" id="UP000799302">
    <property type="component" value="Unassembled WGS sequence"/>
</dbReference>
<evidence type="ECO:0008006" key="4">
    <source>
        <dbReference type="Google" id="ProtNLM"/>
    </source>
</evidence>
<name>A0A6A6TZ14_9PEZI</name>
<feature type="region of interest" description="Disordered" evidence="1">
    <location>
        <begin position="688"/>
        <end position="732"/>
    </location>
</feature>
<feature type="region of interest" description="Disordered" evidence="1">
    <location>
        <begin position="278"/>
        <end position="297"/>
    </location>
</feature>
<evidence type="ECO:0000313" key="2">
    <source>
        <dbReference type="EMBL" id="KAF2664561.1"/>
    </source>
</evidence>